<name>A0AAD8JFF3_9APIA</name>
<reference evidence="1" key="1">
    <citation type="submission" date="2023-02" db="EMBL/GenBank/DDBJ databases">
        <title>Genome of toxic invasive species Heracleum sosnowskyi carries increased number of genes despite the absence of recent whole-genome duplications.</title>
        <authorList>
            <person name="Schelkunov M."/>
            <person name="Shtratnikova V."/>
            <person name="Makarenko M."/>
            <person name="Klepikova A."/>
            <person name="Omelchenko D."/>
            <person name="Novikova G."/>
            <person name="Obukhova E."/>
            <person name="Bogdanov V."/>
            <person name="Penin A."/>
            <person name="Logacheva M."/>
        </authorList>
    </citation>
    <scope>NUCLEOTIDE SEQUENCE</scope>
    <source>
        <strain evidence="1">Hsosn_3</strain>
        <tissue evidence="1">Leaf</tissue>
    </source>
</reference>
<protein>
    <submittedName>
        <fullName evidence="1">Uncharacterized protein</fullName>
    </submittedName>
</protein>
<evidence type="ECO:0000313" key="1">
    <source>
        <dbReference type="EMBL" id="KAK1401472.1"/>
    </source>
</evidence>
<keyword evidence="2" id="KW-1185">Reference proteome</keyword>
<accession>A0AAD8JFF3</accession>
<dbReference type="AlphaFoldDB" id="A0AAD8JFF3"/>
<reference evidence="1" key="2">
    <citation type="submission" date="2023-05" db="EMBL/GenBank/DDBJ databases">
        <authorList>
            <person name="Schelkunov M.I."/>
        </authorList>
    </citation>
    <scope>NUCLEOTIDE SEQUENCE</scope>
    <source>
        <strain evidence="1">Hsosn_3</strain>
        <tissue evidence="1">Leaf</tissue>
    </source>
</reference>
<comment type="caution">
    <text evidence="1">The sequence shown here is derived from an EMBL/GenBank/DDBJ whole genome shotgun (WGS) entry which is preliminary data.</text>
</comment>
<sequence length="197" mass="22231">MSKLKDEEREFLRGDRGGAVMVVEYLQSIMSKELLGKFPDNSAFDFDYTQSSIWSPLIQRCNLDMEVLSKSLSWSSSLSPTVLQRKLNYNEDDCDEKWANESSSGKCITTCVSINKLTASFKKKIGINVLDRFKIYRDTEIRKKGLGFCANSPKPRKGWAKMLKAAATGHFKRTSKKKQNCNATQVESKCFPSSSPA</sequence>
<dbReference type="PANTHER" id="PTHR34287:SF4">
    <property type="entry name" value="OS04G0504200 PROTEIN"/>
    <property type="match status" value="1"/>
</dbReference>
<proteinExistence type="predicted"/>
<organism evidence="1 2">
    <name type="scientific">Heracleum sosnowskyi</name>
    <dbReference type="NCBI Taxonomy" id="360622"/>
    <lineage>
        <taxon>Eukaryota</taxon>
        <taxon>Viridiplantae</taxon>
        <taxon>Streptophyta</taxon>
        <taxon>Embryophyta</taxon>
        <taxon>Tracheophyta</taxon>
        <taxon>Spermatophyta</taxon>
        <taxon>Magnoliopsida</taxon>
        <taxon>eudicotyledons</taxon>
        <taxon>Gunneridae</taxon>
        <taxon>Pentapetalae</taxon>
        <taxon>asterids</taxon>
        <taxon>campanulids</taxon>
        <taxon>Apiales</taxon>
        <taxon>Apiaceae</taxon>
        <taxon>Apioideae</taxon>
        <taxon>apioid superclade</taxon>
        <taxon>Tordylieae</taxon>
        <taxon>Tordyliinae</taxon>
        <taxon>Heracleum</taxon>
    </lineage>
</organism>
<dbReference type="PANTHER" id="PTHR34287">
    <property type="entry name" value="OS06G0551500 PROTEIN-RELATED"/>
    <property type="match status" value="1"/>
</dbReference>
<evidence type="ECO:0000313" key="2">
    <source>
        <dbReference type="Proteomes" id="UP001237642"/>
    </source>
</evidence>
<dbReference type="EMBL" id="JAUIZM010000001">
    <property type="protein sequence ID" value="KAK1401472.1"/>
    <property type="molecule type" value="Genomic_DNA"/>
</dbReference>
<gene>
    <name evidence="1" type="ORF">POM88_001077</name>
</gene>
<dbReference type="Proteomes" id="UP001237642">
    <property type="component" value="Unassembled WGS sequence"/>
</dbReference>